<evidence type="ECO:0000256" key="3">
    <source>
        <dbReference type="ARBA" id="ARBA00022679"/>
    </source>
</evidence>
<reference evidence="5" key="1">
    <citation type="submission" date="2022-11" db="UniProtKB">
        <authorList>
            <consortium name="EnsemblMetazoa"/>
        </authorList>
    </citation>
    <scope>IDENTIFICATION</scope>
</reference>
<keyword evidence="2" id="KW-0328">Glycosyltransferase</keyword>
<dbReference type="PANTHER" id="PTHR48043:SF145">
    <property type="entry name" value="FI06409P-RELATED"/>
    <property type="match status" value="1"/>
</dbReference>
<protein>
    <submittedName>
        <fullName evidence="5">Uncharacterized protein</fullName>
    </submittedName>
</protein>
<dbReference type="InterPro" id="IPR050271">
    <property type="entry name" value="UDP-glycosyltransferase"/>
</dbReference>
<dbReference type="SUPFAM" id="SSF53756">
    <property type="entry name" value="UDP-Glycosyltransferase/glycogen phosphorylase"/>
    <property type="match status" value="1"/>
</dbReference>
<dbReference type="OMA" id="NDMFDIT"/>
<dbReference type="EnsemblMetazoa" id="XM_038204982.1">
    <property type="protein sequence ID" value="XP_038060910.1"/>
    <property type="gene ID" value="LOC119731739"/>
</dbReference>
<evidence type="ECO:0000313" key="6">
    <source>
        <dbReference type="Proteomes" id="UP000887568"/>
    </source>
</evidence>
<dbReference type="AlphaFoldDB" id="A0A914AAL9"/>
<dbReference type="CDD" id="cd03784">
    <property type="entry name" value="GT1_Gtf-like"/>
    <property type="match status" value="1"/>
</dbReference>
<accession>A0A914AAL9</accession>
<name>A0A914AAL9_PATMI</name>
<dbReference type="GeneID" id="119731739"/>
<evidence type="ECO:0000256" key="1">
    <source>
        <dbReference type="ARBA" id="ARBA00009995"/>
    </source>
</evidence>
<keyword evidence="6" id="KW-1185">Reference proteome</keyword>
<dbReference type="GO" id="GO:0008194">
    <property type="term" value="F:UDP-glycosyltransferase activity"/>
    <property type="evidence" value="ECO:0007669"/>
    <property type="project" value="InterPro"/>
</dbReference>
<dbReference type="Pfam" id="PF00201">
    <property type="entry name" value="UDPGT"/>
    <property type="match status" value="1"/>
</dbReference>
<comment type="similarity">
    <text evidence="1">Belongs to the UDP-glycosyltransferase family.</text>
</comment>
<keyword evidence="3" id="KW-0808">Transferase</keyword>
<sequence length="540" mass="60781">MCSFYKFTICWFGFLGVLLSGRLTLINCSRILVSIPLASTRSHYMCFRLVMGALTSRRHEVTFIMSILNVALSHNKTTLDEKFNFILYEGPFDASQYDEILRRFQEQITRKNTVDDRRLKNWMAAADSVSNTSTQNPWHKTAVECDSILGNFTLLSTLKSAKYDLLIGDPAANLCTPLLAEVLSIPFLQYSIQGLRVMHHDRWFNQPIYPSFMPMPLMSFCDSMSFKVRLKNFISYKFASLLIDSNAFAAFEKVKEKHVIRPDASLGNLLMRSQLLLVNSDLRVQEFARPFLPNVIPVGGVTAAPAQPLEKDLQEFFEGSGPHGVVVISMGTSLGFDESSSRDVAGALSRLEQRVLWMHRGTRPTNIGNNTRLIDWITINDVLGHPKTKVLVNHGGTNTVLEAIYHGVPMVLIPLANDMFDITDRAVCRGVALRLNMPTLTGDVLIEAIKKVVSEPGFEETSAQLSAVFKEMTPSPVETAAFWIEHVLKHGGDHLRPKFAESLNIYQSIFLVILFIIGVSFLVFVKVMSYLWRCTKKRVS</sequence>
<dbReference type="Gene3D" id="3.40.50.2000">
    <property type="entry name" value="Glycogen Phosphorylase B"/>
    <property type="match status" value="2"/>
</dbReference>
<dbReference type="OrthoDB" id="6280089at2759"/>
<dbReference type="RefSeq" id="XP_038060910.1">
    <property type="nucleotide sequence ID" value="XM_038204982.1"/>
</dbReference>
<evidence type="ECO:0000313" key="5">
    <source>
        <dbReference type="EnsemblMetazoa" id="XP_038060910.1"/>
    </source>
</evidence>
<evidence type="ECO:0000256" key="2">
    <source>
        <dbReference type="ARBA" id="ARBA00022676"/>
    </source>
</evidence>
<dbReference type="FunFam" id="3.40.50.2000:FF:000021">
    <property type="entry name" value="UDP-glucuronosyltransferase"/>
    <property type="match status" value="1"/>
</dbReference>
<proteinExistence type="inferred from homology"/>
<keyword evidence="4" id="KW-0472">Membrane</keyword>
<feature type="transmembrane region" description="Helical" evidence="4">
    <location>
        <begin position="505"/>
        <end position="532"/>
    </location>
</feature>
<dbReference type="PANTHER" id="PTHR48043">
    <property type="entry name" value="EG:EG0003.4 PROTEIN-RELATED"/>
    <property type="match status" value="1"/>
</dbReference>
<organism evidence="5 6">
    <name type="scientific">Patiria miniata</name>
    <name type="common">Bat star</name>
    <name type="synonym">Asterina miniata</name>
    <dbReference type="NCBI Taxonomy" id="46514"/>
    <lineage>
        <taxon>Eukaryota</taxon>
        <taxon>Metazoa</taxon>
        <taxon>Echinodermata</taxon>
        <taxon>Eleutherozoa</taxon>
        <taxon>Asterozoa</taxon>
        <taxon>Asteroidea</taxon>
        <taxon>Valvatacea</taxon>
        <taxon>Valvatida</taxon>
        <taxon>Asterinidae</taxon>
        <taxon>Patiria</taxon>
    </lineage>
</organism>
<keyword evidence="4" id="KW-0812">Transmembrane</keyword>
<dbReference type="Proteomes" id="UP000887568">
    <property type="component" value="Unplaced"/>
</dbReference>
<keyword evidence="4" id="KW-1133">Transmembrane helix</keyword>
<dbReference type="InterPro" id="IPR002213">
    <property type="entry name" value="UDP_glucos_trans"/>
</dbReference>
<evidence type="ECO:0000256" key="4">
    <source>
        <dbReference type="SAM" id="Phobius"/>
    </source>
</evidence>